<evidence type="ECO:0000259" key="5">
    <source>
        <dbReference type="SMART" id="SM00937"/>
    </source>
</evidence>
<evidence type="ECO:0000313" key="6">
    <source>
        <dbReference type="EMBL" id="CEQ39417.1"/>
    </source>
</evidence>
<dbReference type="InterPro" id="IPR045853">
    <property type="entry name" value="Pep_chain_release_fac_I_sf"/>
</dbReference>
<reference evidence="7" key="1">
    <citation type="submission" date="2015-02" db="EMBL/GenBank/DDBJ databases">
        <authorList>
            <person name="Gon?alves P."/>
        </authorList>
    </citation>
    <scope>NUCLEOTIDE SEQUENCE [LARGE SCALE GENOMIC DNA]</scope>
</reference>
<evidence type="ECO:0000256" key="4">
    <source>
        <dbReference type="SAM" id="Coils"/>
    </source>
</evidence>
<dbReference type="InterPro" id="IPR005139">
    <property type="entry name" value="PCRF"/>
</dbReference>
<keyword evidence="7" id="KW-1185">Reference proteome</keyword>
<feature type="domain" description="Peptide chain release factor" evidence="5">
    <location>
        <begin position="99"/>
        <end position="217"/>
    </location>
</feature>
<protein>
    <submittedName>
        <fullName evidence="6">SPOSA6832_00940-mRNA-1:cds</fullName>
    </submittedName>
</protein>
<dbReference type="GO" id="GO:0005739">
    <property type="term" value="C:mitochondrion"/>
    <property type="evidence" value="ECO:0007669"/>
    <property type="project" value="GOC"/>
</dbReference>
<feature type="non-terminal residue" evidence="6">
    <location>
        <position position="1"/>
    </location>
</feature>
<dbReference type="PANTHER" id="PTHR43804">
    <property type="entry name" value="LD18447P"/>
    <property type="match status" value="1"/>
</dbReference>
<name>A0A0D6EHB6_SPOSA</name>
<dbReference type="SUPFAM" id="SSF75620">
    <property type="entry name" value="Release factor"/>
    <property type="match status" value="1"/>
</dbReference>
<evidence type="ECO:0000256" key="1">
    <source>
        <dbReference type="ARBA" id="ARBA00010835"/>
    </source>
</evidence>
<proteinExistence type="inferred from homology"/>
<dbReference type="GO" id="GO:0003747">
    <property type="term" value="F:translation release factor activity"/>
    <property type="evidence" value="ECO:0007669"/>
    <property type="project" value="InterPro"/>
</dbReference>
<comment type="similarity">
    <text evidence="1">Belongs to the prokaryotic/mitochondrial release factor family.</text>
</comment>
<dbReference type="Gene3D" id="3.30.70.1660">
    <property type="match status" value="1"/>
</dbReference>
<gene>
    <name evidence="6" type="primary">SPOSA6832_00940</name>
</gene>
<evidence type="ECO:0000256" key="2">
    <source>
        <dbReference type="ARBA" id="ARBA00022481"/>
    </source>
</evidence>
<dbReference type="SMART" id="SM00937">
    <property type="entry name" value="PCRF"/>
    <property type="match status" value="1"/>
</dbReference>
<dbReference type="EMBL" id="CENE01000003">
    <property type="protein sequence ID" value="CEQ39417.1"/>
    <property type="molecule type" value="Genomic_DNA"/>
</dbReference>
<dbReference type="InterPro" id="IPR000352">
    <property type="entry name" value="Pep_chain_release_fac_I"/>
</dbReference>
<dbReference type="Gene3D" id="6.10.140.1950">
    <property type="match status" value="1"/>
</dbReference>
<keyword evidence="2" id="KW-0488">Methylation</keyword>
<dbReference type="OrthoDB" id="2019491at2759"/>
<dbReference type="GO" id="GO:0032543">
    <property type="term" value="P:mitochondrial translation"/>
    <property type="evidence" value="ECO:0007669"/>
    <property type="project" value="UniProtKB-ARBA"/>
</dbReference>
<organism evidence="6 7">
    <name type="scientific">Sporidiobolus salmonicolor</name>
    <name type="common">Yeast-like fungus</name>
    <name type="synonym">Sporobolomyces salmonicolor</name>
    <dbReference type="NCBI Taxonomy" id="5005"/>
    <lineage>
        <taxon>Eukaryota</taxon>
        <taxon>Fungi</taxon>
        <taxon>Dikarya</taxon>
        <taxon>Basidiomycota</taxon>
        <taxon>Pucciniomycotina</taxon>
        <taxon>Microbotryomycetes</taxon>
        <taxon>Sporidiobolales</taxon>
        <taxon>Sporidiobolaceae</taxon>
        <taxon>Sporobolomyces</taxon>
    </lineage>
</organism>
<dbReference type="InterPro" id="IPR050057">
    <property type="entry name" value="Prokaryotic/Mito_RF"/>
</dbReference>
<dbReference type="Gene3D" id="3.30.160.20">
    <property type="match status" value="1"/>
</dbReference>
<feature type="coiled-coil region" evidence="4">
    <location>
        <begin position="70"/>
        <end position="100"/>
    </location>
</feature>
<dbReference type="Pfam" id="PF00472">
    <property type="entry name" value="RF-1"/>
    <property type="match status" value="1"/>
</dbReference>
<dbReference type="AlphaFoldDB" id="A0A0D6EHB6"/>
<dbReference type="Proteomes" id="UP000243876">
    <property type="component" value="Unassembled WGS sequence"/>
</dbReference>
<dbReference type="PANTHER" id="PTHR43804:SF7">
    <property type="entry name" value="LD18447P"/>
    <property type="match status" value="1"/>
</dbReference>
<evidence type="ECO:0000313" key="7">
    <source>
        <dbReference type="Proteomes" id="UP000243876"/>
    </source>
</evidence>
<evidence type="ECO:0000256" key="3">
    <source>
        <dbReference type="ARBA" id="ARBA00022917"/>
    </source>
</evidence>
<dbReference type="Pfam" id="PF03462">
    <property type="entry name" value="PCRF"/>
    <property type="match status" value="1"/>
</dbReference>
<keyword evidence="3" id="KW-0648">Protein biosynthesis</keyword>
<accession>A0A0D6EHB6</accession>
<keyword evidence="4" id="KW-0175">Coiled coil</keyword>
<sequence length="424" mass="46210">MHRPLRTAFGPLRACCRCSRPPPARPPPCVRYSAAAARSTTLPPQDKLVLAAHKLLNDARAGAEEGSIEAAKKDRELETLKSALQDVQEGQELIQTLRELAETEPDLDLRELARSDLPQAESSLSSLRSHLLSTLLPPSSTSSLSALLELKSGVGGSESALFAGSLVRMYMRLAARKGWKASLVEATAIQGVGAGEAYKEAILEIEGEGAFGVLRREAGVHRVQRVPATESQGRVHTSTVAIIVLPSESAAQPIDDSDLFDPKDVKVETMRSRGAGGQVSPLFFPPAVDRSAVTLHVNRTESAIRLTHLPTGISVSMQDSRSQHENRAKAYKILRGRLMDRKLQAEQEARRSVRRTQVKGTDRSEKIRTYNFPQGRLTDHRIPITTSGLEDAMDGGETLDMVSRELEIREEEEAIEAILAGEAP</sequence>